<proteinExistence type="predicted"/>
<reference evidence="1" key="1">
    <citation type="submission" date="2018-04" db="EMBL/GenBank/DDBJ databases">
        <title>Evolution of mitochondrial genomes in the ant genus Acropyga (Hymenoptera: Formicidae: Formicinae).</title>
        <authorList>
            <person name="Duan X.-Y."/>
            <person name="Qian Z.-Q."/>
        </authorList>
    </citation>
    <scope>NUCLEOTIDE SEQUENCE</scope>
</reference>
<keyword evidence="1" id="KW-0496">Mitochondrion</keyword>
<evidence type="ECO:0000313" key="1">
    <source>
        <dbReference type="EMBL" id="QBG38569.1"/>
    </source>
</evidence>
<geneLocation type="mitochondrion" evidence="1"/>
<dbReference type="AlphaFoldDB" id="A0A6G5NI77"/>
<sequence length="57" mass="6981">MPLMMPSMWTLIMMMSLFSLIMILNTLFFIPNFKSHSKQSNKNILKLPYKNNWIWKW</sequence>
<gene>
    <name evidence="1" type="primary">atp8</name>
</gene>
<organism evidence="1">
    <name type="scientific">Acropyga butteli</name>
    <dbReference type="NCBI Taxonomy" id="602200"/>
    <lineage>
        <taxon>Eukaryota</taxon>
        <taxon>Metazoa</taxon>
        <taxon>Ecdysozoa</taxon>
        <taxon>Arthropoda</taxon>
        <taxon>Hexapoda</taxon>
        <taxon>Insecta</taxon>
        <taxon>Pterygota</taxon>
        <taxon>Neoptera</taxon>
        <taxon>Endopterygota</taxon>
        <taxon>Hymenoptera</taxon>
        <taxon>Apocrita</taxon>
        <taxon>Aculeata</taxon>
        <taxon>Formicoidea</taxon>
        <taxon>Formicidae</taxon>
        <taxon>Formicinae</taxon>
        <taxon>Acropyga</taxon>
    </lineage>
</organism>
<protein>
    <submittedName>
        <fullName evidence="1">ATP synthase F0 subunit 8</fullName>
    </submittedName>
</protein>
<accession>A0A6G5NI77</accession>
<name>A0A6G5NI77_9HYME</name>
<dbReference type="EMBL" id="MH158402">
    <property type="protein sequence ID" value="QBG38569.1"/>
    <property type="molecule type" value="Genomic_DNA"/>
</dbReference>